<evidence type="ECO:0000256" key="3">
    <source>
        <dbReference type="ARBA" id="ARBA00022884"/>
    </source>
</evidence>
<dbReference type="Pfam" id="PF01281">
    <property type="entry name" value="Ribosomal_L9_N"/>
    <property type="match status" value="1"/>
</dbReference>
<dbReference type="Gene3D" id="3.10.430.100">
    <property type="entry name" value="Ribosomal protein L9, C-terminal domain"/>
    <property type="match status" value="1"/>
</dbReference>
<dbReference type="PANTHER" id="PTHR21368">
    <property type="entry name" value="50S RIBOSOMAL PROTEIN L9"/>
    <property type="match status" value="1"/>
</dbReference>
<protein>
    <recommendedName>
        <fullName evidence="6 7">Large ribosomal subunit protein bL9</fullName>
    </recommendedName>
</protein>
<dbReference type="GO" id="GO:0003735">
    <property type="term" value="F:structural constituent of ribosome"/>
    <property type="evidence" value="ECO:0007669"/>
    <property type="project" value="InterPro"/>
</dbReference>
<dbReference type="Gene3D" id="3.40.5.10">
    <property type="entry name" value="Ribosomal protein L9, N-terminal domain"/>
    <property type="match status" value="1"/>
</dbReference>
<dbReference type="InterPro" id="IPR020594">
    <property type="entry name" value="Ribosomal_bL9_bac/chp"/>
</dbReference>
<accession>A0A2M6WH38</accession>
<feature type="domain" description="Large ribosomal subunit protein bL9 C-terminal" evidence="9">
    <location>
        <begin position="61"/>
        <end position="139"/>
    </location>
</feature>
<reference evidence="11" key="1">
    <citation type="submission" date="2017-09" db="EMBL/GenBank/DDBJ databases">
        <title>Depth-based differentiation of microbial function through sediment-hosted aquifers and enrichment of novel symbionts in the deep terrestrial subsurface.</title>
        <authorList>
            <person name="Probst A.J."/>
            <person name="Ladd B."/>
            <person name="Jarett J.K."/>
            <person name="Geller-Mcgrath D.E."/>
            <person name="Sieber C.M.K."/>
            <person name="Emerson J.B."/>
            <person name="Anantharaman K."/>
            <person name="Thomas B.C."/>
            <person name="Malmstrom R."/>
            <person name="Stieglmeier M."/>
            <person name="Klingl A."/>
            <person name="Woyke T."/>
            <person name="Ryan C.M."/>
            <person name="Banfield J.F."/>
        </authorList>
    </citation>
    <scope>NUCLEOTIDE SEQUENCE [LARGE SCALE GENOMIC DNA]</scope>
</reference>
<evidence type="ECO:0000256" key="1">
    <source>
        <dbReference type="ARBA" id="ARBA00010605"/>
    </source>
</evidence>
<dbReference type="GO" id="GO:0019843">
    <property type="term" value="F:rRNA binding"/>
    <property type="evidence" value="ECO:0007669"/>
    <property type="project" value="UniProtKB-UniRule"/>
</dbReference>
<dbReference type="GO" id="GO:0005840">
    <property type="term" value="C:ribosome"/>
    <property type="evidence" value="ECO:0007669"/>
    <property type="project" value="UniProtKB-KW"/>
</dbReference>
<evidence type="ECO:0000256" key="2">
    <source>
        <dbReference type="ARBA" id="ARBA00022730"/>
    </source>
</evidence>
<evidence type="ECO:0000313" key="10">
    <source>
        <dbReference type="EMBL" id="PIT92100.1"/>
    </source>
</evidence>
<evidence type="ECO:0000256" key="6">
    <source>
        <dbReference type="ARBA" id="ARBA00035292"/>
    </source>
</evidence>
<comment type="similarity">
    <text evidence="1 7">Belongs to the bacterial ribosomal protein bL9 family.</text>
</comment>
<dbReference type="AlphaFoldDB" id="A0A2M6WH38"/>
<dbReference type="InterPro" id="IPR036935">
    <property type="entry name" value="Ribosomal_bL9_N_sf"/>
</dbReference>
<proteinExistence type="inferred from homology"/>
<dbReference type="SUPFAM" id="SSF55658">
    <property type="entry name" value="L9 N-domain-like"/>
    <property type="match status" value="1"/>
</dbReference>
<dbReference type="InterPro" id="IPR009027">
    <property type="entry name" value="Ribosomal_bL9/RNase_H1_N"/>
</dbReference>
<keyword evidence="2 7" id="KW-0699">rRNA-binding</keyword>
<evidence type="ECO:0000313" key="11">
    <source>
        <dbReference type="Proteomes" id="UP000228635"/>
    </source>
</evidence>
<dbReference type="Proteomes" id="UP000228635">
    <property type="component" value="Unassembled WGS sequence"/>
</dbReference>
<dbReference type="SUPFAM" id="SSF55653">
    <property type="entry name" value="Ribosomal protein L9 C-domain"/>
    <property type="match status" value="1"/>
</dbReference>
<dbReference type="GO" id="GO:1990904">
    <property type="term" value="C:ribonucleoprotein complex"/>
    <property type="evidence" value="ECO:0007669"/>
    <property type="project" value="UniProtKB-KW"/>
</dbReference>
<dbReference type="InterPro" id="IPR036791">
    <property type="entry name" value="Ribosomal_bL9_C_sf"/>
</dbReference>
<name>A0A2M6WH38_9BACT</name>
<sequence length="142" mass="15944">MQVVLLEDIKGVGKRNEVKNVADGYARNFLIPRKLAVRADEKALKAKQHIDEKEEAHLTELKKKAIKLEKEPFLFSLKTGNEGEVFGSVSSADIKKALEEKGFKHCEIEERQGIKKTGENKIHINLGRGVRAEVTIVVTPEK</sequence>
<dbReference type="Pfam" id="PF03948">
    <property type="entry name" value="Ribosomal_L9_C"/>
    <property type="match status" value="1"/>
</dbReference>
<gene>
    <name evidence="7 10" type="primary">rplI</name>
    <name evidence="10" type="ORF">COU08_04585</name>
</gene>
<evidence type="ECO:0000256" key="7">
    <source>
        <dbReference type="HAMAP-Rule" id="MF_00503"/>
    </source>
</evidence>
<dbReference type="NCBIfam" id="TIGR00158">
    <property type="entry name" value="L9"/>
    <property type="match status" value="1"/>
</dbReference>
<keyword evidence="4 7" id="KW-0689">Ribosomal protein</keyword>
<dbReference type="InterPro" id="IPR020069">
    <property type="entry name" value="Ribosomal_bL9_C"/>
</dbReference>
<dbReference type="GO" id="GO:0006412">
    <property type="term" value="P:translation"/>
    <property type="evidence" value="ECO:0007669"/>
    <property type="project" value="UniProtKB-UniRule"/>
</dbReference>
<feature type="domain" description="Ribosomal protein L9" evidence="8">
    <location>
        <begin position="1"/>
        <end position="45"/>
    </location>
</feature>
<comment type="caution">
    <text evidence="10">The sequence shown here is derived from an EMBL/GenBank/DDBJ whole genome shotgun (WGS) entry which is preliminary data.</text>
</comment>
<comment type="function">
    <text evidence="7">Binds to the 23S rRNA.</text>
</comment>
<dbReference type="EMBL" id="PFBA01000035">
    <property type="protein sequence ID" value="PIT92100.1"/>
    <property type="molecule type" value="Genomic_DNA"/>
</dbReference>
<dbReference type="HAMAP" id="MF_00503">
    <property type="entry name" value="Ribosomal_bL9"/>
    <property type="match status" value="1"/>
</dbReference>
<keyword evidence="3 7" id="KW-0694">RNA-binding</keyword>
<evidence type="ECO:0000259" key="9">
    <source>
        <dbReference type="Pfam" id="PF03948"/>
    </source>
</evidence>
<keyword evidence="5 7" id="KW-0687">Ribonucleoprotein</keyword>
<evidence type="ECO:0000256" key="5">
    <source>
        <dbReference type="ARBA" id="ARBA00023274"/>
    </source>
</evidence>
<dbReference type="InterPro" id="IPR000244">
    <property type="entry name" value="Ribosomal_bL9"/>
</dbReference>
<evidence type="ECO:0000259" key="8">
    <source>
        <dbReference type="Pfam" id="PF01281"/>
    </source>
</evidence>
<organism evidence="10 11">
    <name type="scientific">Candidatus Harrisonbacteria bacterium CG10_big_fil_rev_8_21_14_0_10_42_17</name>
    <dbReference type="NCBI Taxonomy" id="1974584"/>
    <lineage>
        <taxon>Bacteria</taxon>
        <taxon>Candidatus Harrisoniibacteriota</taxon>
    </lineage>
</organism>
<evidence type="ECO:0000256" key="4">
    <source>
        <dbReference type="ARBA" id="ARBA00022980"/>
    </source>
</evidence>
<dbReference type="InterPro" id="IPR020070">
    <property type="entry name" value="Ribosomal_bL9_N"/>
</dbReference>